<keyword evidence="2" id="KW-0238">DNA-binding</keyword>
<dbReference type="Proteomes" id="UP001610446">
    <property type="component" value="Unassembled WGS sequence"/>
</dbReference>
<reference evidence="7 8" key="1">
    <citation type="submission" date="2024-07" db="EMBL/GenBank/DDBJ databases">
        <title>Section-level genome sequencing and comparative genomics of Aspergillus sections Usti and Cavernicolus.</title>
        <authorList>
            <consortium name="Lawrence Berkeley National Laboratory"/>
            <person name="Nybo J.L."/>
            <person name="Vesth T.C."/>
            <person name="Theobald S."/>
            <person name="Frisvad J.C."/>
            <person name="Larsen T.O."/>
            <person name="Kjaerboelling I."/>
            <person name="Rothschild-Mancinelli K."/>
            <person name="Lyhne E.K."/>
            <person name="Kogle M.E."/>
            <person name="Barry K."/>
            <person name="Clum A."/>
            <person name="Na H."/>
            <person name="Ledsgaard L."/>
            <person name="Lin J."/>
            <person name="Lipzen A."/>
            <person name="Kuo A."/>
            <person name="Riley R."/>
            <person name="Mondo S."/>
            <person name="Labutti K."/>
            <person name="Haridas S."/>
            <person name="Pangalinan J."/>
            <person name="Salamov A.A."/>
            <person name="Simmons B.A."/>
            <person name="Magnuson J.K."/>
            <person name="Chen J."/>
            <person name="Drula E."/>
            <person name="Henrissat B."/>
            <person name="Wiebenga A."/>
            <person name="Lubbers R.J."/>
            <person name="Gomes A.C."/>
            <person name="Makela M.R."/>
            <person name="Stajich J."/>
            <person name="Grigoriev I.V."/>
            <person name="Mortensen U.H."/>
            <person name="De Vries R.P."/>
            <person name="Baker S.E."/>
            <person name="Andersen M.R."/>
        </authorList>
    </citation>
    <scope>NUCLEOTIDE SEQUENCE [LARGE SCALE GENOMIC DNA]</scope>
    <source>
        <strain evidence="7 8">CBS 123904</strain>
    </source>
</reference>
<dbReference type="Pfam" id="PF00172">
    <property type="entry name" value="Zn_clus"/>
    <property type="match status" value="1"/>
</dbReference>
<feature type="compositionally biased region" description="Polar residues" evidence="5">
    <location>
        <begin position="116"/>
        <end position="130"/>
    </location>
</feature>
<keyword evidence="8" id="KW-1185">Reference proteome</keyword>
<proteinExistence type="predicted"/>
<feature type="region of interest" description="Disordered" evidence="5">
    <location>
        <begin position="42"/>
        <end position="73"/>
    </location>
</feature>
<dbReference type="Gene3D" id="4.10.240.10">
    <property type="entry name" value="Zn(2)-C6 fungal-type DNA-binding domain"/>
    <property type="match status" value="1"/>
</dbReference>
<dbReference type="InterPro" id="IPR001138">
    <property type="entry name" value="Zn2Cys6_DnaBD"/>
</dbReference>
<evidence type="ECO:0000313" key="8">
    <source>
        <dbReference type="Proteomes" id="UP001610446"/>
    </source>
</evidence>
<dbReference type="InterPro" id="IPR036864">
    <property type="entry name" value="Zn2-C6_fun-type_DNA-bd_sf"/>
</dbReference>
<feature type="domain" description="Zn(2)-C6 fungal-type" evidence="6">
    <location>
        <begin position="76"/>
        <end position="106"/>
    </location>
</feature>
<keyword evidence="4" id="KW-0539">Nucleus</keyword>
<dbReference type="Pfam" id="PF11951">
    <property type="entry name" value="Fungal_trans_2"/>
    <property type="match status" value="1"/>
</dbReference>
<evidence type="ECO:0000256" key="4">
    <source>
        <dbReference type="ARBA" id="ARBA00023242"/>
    </source>
</evidence>
<evidence type="ECO:0000256" key="5">
    <source>
        <dbReference type="SAM" id="MobiDB-lite"/>
    </source>
</evidence>
<dbReference type="PROSITE" id="PS00463">
    <property type="entry name" value="ZN2_CY6_FUNGAL_1"/>
    <property type="match status" value="1"/>
</dbReference>
<comment type="caution">
    <text evidence="7">The sequence shown here is derived from an EMBL/GenBank/DDBJ whole genome shotgun (WGS) entry which is preliminary data.</text>
</comment>
<dbReference type="InterPro" id="IPR053157">
    <property type="entry name" value="Sterol_Uptake_Regulator"/>
</dbReference>
<gene>
    <name evidence="7" type="ORF">BJY01DRAFT_230497</name>
</gene>
<feature type="compositionally biased region" description="Basic residues" evidence="5">
    <location>
        <begin position="64"/>
        <end position="73"/>
    </location>
</feature>
<dbReference type="InterPro" id="IPR021858">
    <property type="entry name" value="Fun_TF"/>
</dbReference>
<dbReference type="EMBL" id="JBFXLU010000566">
    <property type="protein sequence ID" value="KAL2824330.1"/>
    <property type="molecule type" value="Genomic_DNA"/>
</dbReference>
<dbReference type="CDD" id="cd00067">
    <property type="entry name" value="GAL4"/>
    <property type="match status" value="1"/>
</dbReference>
<evidence type="ECO:0000256" key="2">
    <source>
        <dbReference type="ARBA" id="ARBA00023125"/>
    </source>
</evidence>
<evidence type="ECO:0000313" key="7">
    <source>
        <dbReference type="EMBL" id="KAL2824330.1"/>
    </source>
</evidence>
<organism evidence="7 8">
    <name type="scientific">Aspergillus pseudoustus</name>
    <dbReference type="NCBI Taxonomy" id="1810923"/>
    <lineage>
        <taxon>Eukaryota</taxon>
        <taxon>Fungi</taxon>
        <taxon>Dikarya</taxon>
        <taxon>Ascomycota</taxon>
        <taxon>Pezizomycotina</taxon>
        <taxon>Eurotiomycetes</taxon>
        <taxon>Eurotiomycetidae</taxon>
        <taxon>Eurotiales</taxon>
        <taxon>Aspergillaceae</taxon>
        <taxon>Aspergillus</taxon>
        <taxon>Aspergillus subgen. Nidulantes</taxon>
    </lineage>
</organism>
<feature type="compositionally biased region" description="Low complexity" evidence="5">
    <location>
        <begin position="131"/>
        <end position="150"/>
    </location>
</feature>
<dbReference type="SMART" id="SM00066">
    <property type="entry name" value="GAL4"/>
    <property type="match status" value="1"/>
</dbReference>
<dbReference type="PANTHER" id="PTHR47784">
    <property type="entry name" value="STEROL UPTAKE CONTROL PROTEIN 2"/>
    <property type="match status" value="1"/>
</dbReference>
<keyword evidence="3" id="KW-0804">Transcription</keyword>
<protein>
    <submittedName>
        <fullName evidence="7">C6 zinc finger domain protein</fullName>
    </submittedName>
</protein>
<evidence type="ECO:0000259" key="6">
    <source>
        <dbReference type="PROSITE" id="PS50048"/>
    </source>
</evidence>
<evidence type="ECO:0000256" key="3">
    <source>
        <dbReference type="ARBA" id="ARBA00023163"/>
    </source>
</evidence>
<dbReference type="SUPFAM" id="SSF57701">
    <property type="entry name" value="Zn2/Cys6 DNA-binding domain"/>
    <property type="match status" value="1"/>
</dbReference>
<keyword evidence="1" id="KW-0805">Transcription regulation</keyword>
<dbReference type="PANTHER" id="PTHR47784:SF7">
    <property type="entry name" value="ZN(II)2CYS6 TRANSCRIPTION FACTOR (EUROFUNG)"/>
    <property type="match status" value="1"/>
</dbReference>
<feature type="region of interest" description="Disordered" evidence="5">
    <location>
        <begin position="116"/>
        <end position="150"/>
    </location>
</feature>
<feature type="compositionally biased region" description="Polar residues" evidence="5">
    <location>
        <begin position="42"/>
        <end position="63"/>
    </location>
</feature>
<sequence>MWTTALRHAMETEYTQDVSLGFVAPTPSFGYATLPLASTDLFSKTQAPPTGTASKVTTPQPRTNRVKRPHTKSRRGCFNCKSRRIKCQETKPACANCIHKDLDCLYPSESGQEQGLIASVTQSRIQRSTHSSSPRSGELSSPSPGASPLSTMPFTGDDLRFWHHFLIDARPHLPFGSEDAWLSQVPAFAYECPPLLHAMLSLGASHCSLTTLNGSQYGPVAIAHRGKALKALGAILAKGDNSTVAEMDGALATCYTLTFQAHHMTDGVVDFAVMVRGCGLVTHWYLQQQRASILFPILSHDNTIQMITSWLPWQPQQIQEEDKINTCIAYLDTLQPLLQSPAHHVFYKSLRLAYQAMLISQRHAFTQLSMIYVKWGQMNNVEFLTFIAPGNHVSRALFMHYIIVDSFLLPVHNEIGRARNLKYGGGHFMIYRWAETVYEGLPDSLQELVVDMLRILAEHLMLEVAMHKDSFPMWNHHIPAFMEWARRHIPPDADDLYNIV</sequence>
<name>A0ABR4I9B9_9EURO</name>
<accession>A0ABR4I9B9</accession>
<dbReference type="PROSITE" id="PS50048">
    <property type="entry name" value="ZN2_CY6_FUNGAL_2"/>
    <property type="match status" value="1"/>
</dbReference>
<evidence type="ECO:0000256" key="1">
    <source>
        <dbReference type="ARBA" id="ARBA00023015"/>
    </source>
</evidence>